<dbReference type="RefSeq" id="WP_339942513.1">
    <property type="nucleotide sequence ID" value="NZ_BAABGA010000050.1"/>
</dbReference>
<dbReference type="CDD" id="cd01043">
    <property type="entry name" value="DPS"/>
    <property type="match status" value="1"/>
</dbReference>
<name>A0ABP8N3K3_9BACT</name>
<dbReference type="Pfam" id="PF00210">
    <property type="entry name" value="Ferritin"/>
    <property type="match status" value="1"/>
</dbReference>
<comment type="similarity">
    <text evidence="1 2">Belongs to the Dps family.</text>
</comment>
<dbReference type="InterPro" id="IPR008331">
    <property type="entry name" value="Ferritin_DPS_dom"/>
</dbReference>
<evidence type="ECO:0000256" key="1">
    <source>
        <dbReference type="ARBA" id="ARBA00009497"/>
    </source>
</evidence>
<proteinExistence type="inferred from homology"/>
<dbReference type="PRINTS" id="PR01346">
    <property type="entry name" value="HELNAPAPROT"/>
</dbReference>
<evidence type="ECO:0000259" key="3">
    <source>
        <dbReference type="Pfam" id="PF00210"/>
    </source>
</evidence>
<gene>
    <name evidence="4" type="primary">dps</name>
    <name evidence="4" type="ORF">GCM10023156_41960</name>
</gene>
<comment type="caution">
    <text evidence="4">The sequence shown here is derived from an EMBL/GenBank/DDBJ whole genome shotgun (WGS) entry which is preliminary data.</text>
</comment>
<dbReference type="PIRSF" id="PIRSF005900">
    <property type="entry name" value="Dps"/>
    <property type="match status" value="1"/>
</dbReference>
<dbReference type="Gene3D" id="1.20.1260.10">
    <property type="match status" value="1"/>
</dbReference>
<organism evidence="4 5">
    <name type="scientific">Novipirellula rosea</name>
    <dbReference type="NCBI Taxonomy" id="1031540"/>
    <lineage>
        <taxon>Bacteria</taxon>
        <taxon>Pseudomonadati</taxon>
        <taxon>Planctomycetota</taxon>
        <taxon>Planctomycetia</taxon>
        <taxon>Pirellulales</taxon>
        <taxon>Pirellulaceae</taxon>
        <taxon>Novipirellula</taxon>
    </lineage>
</organism>
<dbReference type="SUPFAM" id="SSF47240">
    <property type="entry name" value="Ferritin-like"/>
    <property type="match status" value="1"/>
</dbReference>
<sequence>MATDTQSVFKRDILSNKNNDKVSGLLQQNLVNLIDLALLLKQAHWNVVGPNFRSIHLQLDEIIATVRDASDEVAERISTLGVVPDGRAATVAESSELAAYPREFVKVSETVTLSADAMKTTIDSLRSAIEKLGDLDPISEDMCIGICAPLEKHLWMLQTQEVV</sequence>
<evidence type="ECO:0000313" key="5">
    <source>
        <dbReference type="Proteomes" id="UP001500840"/>
    </source>
</evidence>
<accession>A0ABP8N3K3</accession>
<dbReference type="EMBL" id="BAABGA010000050">
    <property type="protein sequence ID" value="GAA4460696.1"/>
    <property type="molecule type" value="Genomic_DNA"/>
</dbReference>
<dbReference type="PANTHER" id="PTHR42932:SF2">
    <property type="entry name" value="DNA PROTECTION DURING STARVATION PROTEIN 1"/>
    <property type="match status" value="1"/>
</dbReference>
<evidence type="ECO:0000256" key="2">
    <source>
        <dbReference type="RuleBase" id="RU003875"/>
    </source>
</evidence>
<keyword evidence="5" id="KW-1185">Reference proteome</keyword>
<protein>
    <submittedName>
        <fullName evidence="4">DNA starvation/stationary phase protection protein Dps</fullName>
    </submittedName>
</protein>
<dbReference type="PANTHER" id="PTHR42932">
    <property type="entry name" value="GENERAL STRESS PROTEIN 20U"/>
    <property type="match status" value="1"/>
</dbReference>
<feature type="domain" description="Ferritin/DPS" evidence="3">
    <location>
        <begin position="25"/>
        <end position="160"/>
    </location>
</feature>
<evidence type="ECO:0000313" key="4">
    <source>
        <dbReference type="EMBL" id="GAA4460696.1"/>
    </source>
</evidence>
<dbReference type="InterPro" id="IPR012347">
    <property type="entry name" value="Ferritin-like"/>
</dbReference>
<dbReference type="InterPro" id="IPR009078">
    <property type="entry name" value="Ferritin-like_SF"/>
</dbReference>
<dbReference type="InterPro" id="IPR002177">
    <property type="entry name" value="DPS_DNA-bd"/>
</dbReference>
<reference evidence="5" key="1">
    <citation type="journal article" date="2019" name="Int. J. Syst. Evol. Microbiol.">
        <title>The Global Catalogue of Microorganisms (GCM) 10K type strain sequencing project: providing services to taxonomists for standard genome sequencing and annotation.</title>
        <authorList>
            <consortium name="The Broad Institute Genomics Platform"/>
            <consortium name="The Broad Institute Genome Sequencing Center for Infectious Disease"/>
            <person name="Wu L."/>
            <person name="Ma J."/>
        </authorList>
    </citation>
    <scope>NUCLEOTIDE SEQUENCE [LARGE SCALE GENOMIC DNA]</scope>
    <source>
        <strain evidence="5">JCM 17759</strain>
    </source>
</reference>
<dbReference type="Proteomes" id="UP001500840">
    <property type="component" value="Unassembled WGS sequence"/>
</dbReference>